<evidence type="ECO:0000313" key="6">
    <source>
        <dbReference type="Proteomes" id="UP000032336"/>
    </source>
</evidence>
<keyword evidence="1 5" id="KW-0328">Glycosyltransferase</keyword>
<dbReference type="Pfam" id="PF13439">
    <property type="entry name" value="Glyco_transf_4"/>
    <property type="match status" value="1"/>
</dbReference>
<dbReference type="AlphaFoldDB" id="A0A0D8FXF3"/>
<feature type="domain" description="Glycosyltransferase subfamily 4-like N-terminal" evidence="4">
    <location>
        <begin position="15"/>
        <end position="169"/>
    </location>
</feature>
<sequence length="357" mass="39327">MKVVEVSPYDLGVAGGVQAQVLGIANSLRSLGCEVKVLAAGSGNGADYSLGRTSSWRANGSIAPVVLLPRTRRLTPVLQWADVIHVHEPLTPMGGVSILRWAYLRGELDRLWVTFHRDGVSKGYQHWSHWWSYLLPPVDHRIAVSPFAANTAEMVTASRPSQIPNGVEIKDRSERETMDRLGRQHRVPRVLFVGRHEERKGLEVALRALELMPAEIELMVVGTGPLTVSLQHHYRDHRVRWLGAVDQAELAELYRSADALVAPSIGGESFGVVLLEAMAAGAPIAASDIPAYRWLTSDGDSAALFRPGDSEALARLLTELLEDASLQARLRDRGYARVRSFSFAEIGKRYLTLFEAT</sequence>
<dbReference type="CDD" id="cd03801">
    <property type="entry name" value="GT4_PimA-like"/>
    <property type="match status" value="1"/>
</dbReference>
<keyword evidence="6" id="KW-1185">Reference proteome</keyword>
<dbReference type="GO" id="GO:1901137">
    <property type="term" value="P:carbohydrate derivative biosynthetic process"/>
    <property type="evidence" value="ECO:0007669"/>
    <property type="project" value="UniProtKB-ARBA"/>
</dbReference>
<dbReference type="GeneID" id="78371612"/>
<dbReference type="STRING" id="1121877.FEAC_02670"/>
<dbReference type="Pfam" id="PF00534">
    <property type="entry name" value="Glycos_transf_1"/>
    <property type="match status" value="1"/>
</dbReference>
<name>A0A0D8FXF3_9ACTN</name>
<dbReference type="OrthoDB" id="5240531at2"/>
<protein>
    <submittedName>
        <fullName evidence="5">GDP-mannose-dependent alpha-(1-2)-phosphatidylinositol mannosyltransferase</fullName>
        <ecNumber evidence="5">2.4.1.57</ecNumber>
    </submittedName>
</protein>
<dbReference type="SUPFAM" id="SSF53756">
    <property type="entry name" value="UDP-Glycosyltransferase/glycogen phosphorylase"/>
    <property type="match status" value="1"/>
</dbReference>
<dbReference type="Proteomes" id="UP000032336">
    <property type="component" value="Unassembled WGS sequence"/>
</dbReference>
<dbReference type="RefSeq" id="WP_052565149.1">
    <property type="nucleotide sequence ID" value="NZ_JQKF01000002.1"/>
</dbReference>
<dbReference type="GO" id="GO:0016757">
    <property type="term" value="F:glycosyltransferase activity"/>
    <property type="evidence" value="ECO:0007669"/>
    <property type="project" value="UniProtKB-KW"/>
</dbReference>
<evidence type="ECO:0000313" key="5">
    <source>
        <dbReference type="EMBL" id="KJE77895.1"/>
    </source>
</evidence>
<proteinExistence type="predicted"/>
<dbReference type="InterPro" id="IPR001296">
    <property type="entry name" value="Glyco_trans_1"/>
</dbReference>
<dbReference type="PANTHER" id="PTHR45947">
    <property type="entry name" value="SULFOQUINOVOSYL TRANSFERASE SQD2"/>
    <property type="match status" value="1"/>
</dbReference>
<reference evidence="5 6" key="1">
    <citation type="submission" date="2015-01" db="EMBL/GenBank/DDBJ databases">
        <title>Draft genome of the acidophilic iron oxidizer Ferrimicrobium acidiphilum strain T23.</title>
        <authorList>
            <person name="Poehlein A."/>
            <person name="Eisen S."/>
            <person name="Schloemann M."/>
            <person name="Johnson B.D."/>
            <person name="Daniel R."/>
            <person name="Muehling M."/>
        </authorList>
    </citation>
    <scope>NUCLEOTIDE SEQUENCE [LARGE SCALE GENOMIC DNA]</scope>
    <source>
        <strain evidence="5 6">T23</strain>
    </source>
</reference>
<dbReference type="Gene3D" id="3.40.50.2000">
    <property type="entry name" value="Glycogen Phosphorylase B"/>
    <property type="match status" value="2"/>
</dbReference>
<keyword evidence="2 5" id="KW-0808">Transferase</keyword>
<gene>
    <name evidence="5" type="primary">pimA2</name>
    <name evidence="5" type="ORF">FEAC_02670</name>
</gene>
<dbReference type="eggNOG" id="COG0438">
    <property type="taxonomic scope" value="Bacteria"/>
</dbReference>
<comment type="caution">
    <text evidence="5">The sequence shown here is derived from an EMBL/GenBank/DDBJ whole genome shotgun (WGS) entry which is preliminary data.</text>
</comment>
<dbReference type="EMBL" id="JXUW01000002">
    <property type="protein sequence ID" value="KJE77895.1"/>
    <property type="molecule type" value="Genomic_DNA"/>
</dbReference>
<evidence type="ECO:0000259" key="3">
    <source>
        <dbReference type="Pfam" id="PF00534"/>
    </source>
</evidence>
<evidence type="ECO:0000256" key="1">
    <source>
        <dbReference type="ARBA" id="ARBA00022676"/>
    </source>
</evidence>
<accession>A0A0D8FXF3</accession>
<dbReference type="EC" id="2.4.1.57" evidence="5"/>
<feature type="domain" description="Glycosyl transferase family 1" evidence="3">
    <location>
        <begin position="176"/>
        <end position="336"/>
    </location>
</feature>
<evidence type="ECO:0000259" key="4">
    <source>
        <dbReference type="Pfam" id="PF13439"/>
    </source>
</evidence>
<dbReference type="InterPro" id="IPR050194">
    <property type="entry name" value="Glycosyltransferase_grp1"/>
</dbReference>
<evidence type="ECO:0000256" key="2">
    <source>
        <dbReference type="ARBA" id="ARBA00022679"/>
    </source>
</evidence>
<organism evidence="5 6">
    <name type="scientific">Ferrimicrobium acidiphilum DSM 19497</name>
    <dbReference type="NCBI Taxonomy" id="1121877"/>
    <lineage>
        <taxon>Bacteria</taxon>
        <taxon>Bacillati</taxon>
        <taxon>Actinomycetota</taxon>
        <taxon>Acidimicrobiia</taxon>
        <taxon>Acidimicrobiales</taxon>
        <taxon>Acidimicrobiaceae</taxon>
        <taxon>Ferrimicrobium</taxon>
    </lineage>
</organism>
<dbReference type="InterPro" id="IPR028098">
    <property type="entry name" value="Glyco_trans_4-like_N"/>
</dbReference>
<dbReference type="PANTHER" id="PTHR45947:SF3">
    <property type="entry name" value="SULFOQUINOVOSYL TRANSFERASE SQD2"/>
    <property type="match status" value="1"/>
</dbReference>